<dbReference type="EMBL" id="NOXS01000010">
    <property type="protein sequence ID" value="OYQ22480.1"/>
    <property type="molecule type" value="Genomic_DNA"/>
</dbReference>
<sequence>MSTEDVRLNFDGPLAIVTLARPAKFNALTAAMIRALDEAADAIETASDCRCILLTGEGRGFCAGGDIADWGGLAPLDMWRAWVRTGHRVFDRWTRLRVPVIAALNGHALGGGLELAAVADFRLAEPHAKFGLPETGIGMVPGWSGTQRLVQRFGAPLIRKLCFTGVVLTASEALAAGLIDEVVPEGSVLDRAQALAAQISQRAPVAVSLAKDLINAAEGEGGASAFESIAGALVAYTDDCREGVASFQEKRAPRFQNR</sequence>
<dbReference type="Pfam" id="PF00378">
    <property type="entry name" value="ECH_1"/>
    <property type="match status" value="1"/>
</dbReference>
<evidence type="ECO:0000256" key="1">
    <source>
        <dbReference type="ARBA" id="ARBA00005254"/>
    </source>
</evidence>
<accession>A0A255Y1W4</accession>
<dbReference type="OrthoDB" id="9795613at2"/>
<dbReference type="CDD" id="cd06558">
    <property type="entry name" value="crotonase-like"/>
    <property type="match status" value="1"/>
</dbReference>
<gene>
    <name evidence="3" type="ORF">CHR90_00330</name>
</gene>
<organism evidence="3 4">
    <name type="scientific">Elstera cyanobacteriorum</name>
    <dbReference type="NCBI Taxonomy" id="2022747"/>
    <lineage>
        <taxon>Bacteria</taxon>
        <taxon>Pseudomonadati</taxon>
        <taxon>Pseudomonadota</taxon>
        <taxon>Alphaproteobacteria</taxon>
        <taxon>Rhodospirillales</taxon>
        <taxon>Rhodospirillaceae</taxon>
        <taxon>Elstera</taxon>
    </lineage>
</organism>
<dbReference type="Gene3D" id="1.10.12.10">
    <property type="entry name" value="Lyase 2-enoyl-coa Hydratase, Chain A, domain 2"/>
    <property type="match status" value="1"/>
</dbReference>
<comment type="similarity">
    <text evidence="1">Belongs to the enoyl-CoA hydratase/isomerase family.</text>
</comment>
<dbReference type="Proteomes" id="UP000216361">
    <property type="component" value="Unassembled WGS sequence"/>
</dbReference>
<evidence type="ECO:0000313" key="4">
    <source>
        <dbReference type="Proteomes" id="UP000216361"/>
    </source>
</evidence>
<dbReference type="Gene3D" id="3.90.226.10">
    <property type="entry name" value="2-enoyl-CoA Hydratase, Chain A, domain 1"/>
    <property type="match status" value="1"/>
</dbReference>
<keyword evidence="2" id="KW-0456">Lyase</keyword>
<name>A0A255Y1W4_9PROT</name>
<dbReference type="PANTHER" id="PTHR11941:SF54">
    <property type="entry name" value="ENOYL-COA HYDRATASE, MITOCHONDRIAL"/>
    <property type="match status" value="1"/>
</dbReference>
<evidence type="ECO:0000313" key="3">
    <source>
        <dbReference type="EMBL" id="OYQ22480.1"/>
    </source>
</evidence>
<reference evidence="3 4" key="1">
    <citation type="submission" date="2017-07" db="EMBL/GenBank/DDBJ databases">
        <title>Elstera cyanobacteriorum sp. nov., a novel bacterium isolated from cyanobacterial aggregates in a eutrophic lake.</title>
        <authorList>
            <person name="Cai H."/>
        </authorList>
    </citation>
    <scope>NUCLEOTIDE SEQUENCE [LARGE SCALE GENOMIC DNA]</scope>
    <source>
        <strain evidence="3 4">TH019</strain>
    </source>
</reference>
<dbReference type="GO" id="GO:0006635">
    <property type="term" value="P:fatty acid beta-oxidation"/>
    <property type="evidence" value="ECO:0007669"/>
    <property type="project" value="TreeGrafter"/>
</dbReference>
<protein>
    <submittedName>
        <fullName evidence="3">Enoyl-CoA hydratase</fullName>
    </submittedName>
</protein>
<evidence type="ECO:0000256" key="2">
    <source>
        <dbReference type="ARBA" id="ARBA00023239"/>
    </source>
</evidence>
<dbReference type="InterPro" id="IPR001753">
    <property type="entry name" value="Enoyl-CoA_hydra/iso"/>
</dbReference>
<dbReference type="GO" id="GO:0016829">
    <property type="term" value="F:lyase activity"/>
    <property type="evidence" value="ECO:0007669"/>
    <property type="project" value="UniProtKB-KW"/>
</dbReference>
<dbReference type="SUPFAM" id="SSF52096">
    <property type="entry name" value="ClpP/crotonase"/>
    <property type="match status" value="1"/>
</dbReference>
<dbReference type="PANTHER" id="PTHR11941">
    <property type="entry name" value="ENOYL-COA HYDRATASE-RELATED"/>
    <property type="match status" value="1"/>
</dbReference>
<dbReference type="AlphaFoldDB" id="A0A255Y1W4"/>
<proteinExistence type="inferred from homology"/>
<comment type="caution">
    <text evidence="3">The sequence shown here is derived from an EMBL/GenBank/DDBJ whole genome shotgun (WGS) entry which is preliminary data.</text>
</comment>
<dbReference type="InterPro" id="IPR029045">
    <property type="entry name" value="ClpP/crotonase-like_dom_sf"/>
</dbReference>
<dbReference type="InterPro" id="IPR014748">
    <property type="entry name" value="Enoyl-CoA_hydra_C"/>
</dbReference>
<keyword evidence="4" id="KW-1185">Reference proteome</keyword>